<evidence type="ECO:0000313" key="2">
    <source>
        <dbReference type="EMBL" id="MQM01246.1"/>
    </source>
</evidence>
<name>A0A843VZH9_COLES</name>
<protein>
    <submittedName>
        <fullName evidence="2">Uncharacterized protein</fullName>
    </submittedName>
</protein>
<proteinExistence type="predicted"/>
<evidence type="ECO:0000256" key="1">
    <source>
        <dbReference type="SAM" id="MobiDB-lite"/>
    </source>
</evidence>
<sequence length="288" mass="32950">TARRKPTYVPTIPTSNRFSVLRRFQRESGDPKKEADVKQKNRHSPRFKQIWVPKKETQKLKKTQANIVKRISVFDKLGALPNANTRPSKRRVTWAAQEKPKLVIFPYYASGRDSGERAKQIAEAILNIPTKAIGQFARRNCQPSRQARTSSQAPPRVGFQHEGIQIPFFKETNVQIKEDGLPTSNINAVIDLPIKENFQAMSVYHQFKKLLETCPKVPKLSKFNGHGLPLEYVAHYVIALGELAIGKSYLHRYFATSLIEVAFQRYSELKPDSVADWADLQKKFLDHL</sequence>
<accession>A0A843VZH9</accession>
<dbReference type="Proteomes" id="UP000652761">
    <property type="component" value="Unassembled WGS sequence"/>
</dbReference>
<comment type="caution">
    <text evidence="2">The sequence shown here is derived from an EMBL/GenBank/DDBJ whole genome shotgun (WGS) entry which is preliminary data.</text>
</comment>
<feature type="compositionally biased region" description="Basic and acidic residues" evidence="1">
    <location>
        <begin position="24"/>
        <end position="39"/>
    </location>
</feature>
<gene>
    <name evidence="2" type="ORF">Taro_033999</name>
</gene>
<dbReference type="AlphaFoldDB" id="A0A843VZH9"/>
<evidence type="ECO:0000313" key="3">
    <source>
        <dbReference type="Proteomes" id="UP000652761"/>
    </source>
</evidence>
<dbReference type="EMBL" id="NMUH01002643">
    <property type="protein sequence ID" value="MQM01246.1"/>
    <property type="molecule type" value="Genomic_DNA"/>
</dbReference>
<organism evidence="2 3">
    <name type="scientific">Colocasia esculenta</name>
    <name type="common">Wild taro</name>
    <name type="synonym">Arum esculentum</name>
    <dbReference type="NCBI Taxonomy" id="4460"/>
    <lineage>
        <taxon>Eukaryota</taxon>
        <taxon>Viridiplantae</taxon>
        <taxon>Streptophyta</taxon>
        <taxon>Embryophyta</taxon>
        <taxon>Tracheophyta</taxon>
        <taxon>Spermatophyta</taxon>
        <taxon>Magnoliopsida</taxon>
        <taxon>Liliopsida</taxon>
        <taxon>Araceae</taxon>
        <taxon>Aroideae</taxon>
        <taxon>Colocasieae</taxon>
        <taxon>Colocasia</taxon>
    </lineage>
</organism>
<feature type="non-terminal residue" evidence="2">
    <location>
        <position position="288"/>
    </location>
</feature>
<keyword evidence="3" id="KW-1185">Reference proteome</keyword>
<feature type="region of interest" description="Disordered" evidence="1">
    <location>
        <begin position="19"/>
        <end position="43"/>
    </location>
</feature>
<reference evidence="2" key="1">
    <citation type="submission" date="2017-07" db="EMBL/GenBank/DDBJ databases">
        <title>Taro Niue Genome Assembly and Annotation.</title>
        <authorList>
            <person name="Atibalentja N."/>
            <person name="Keating K."/>
            <person name="Fields C.J."/>
        </authorList>
    </citation>
    <scope>NUCLEOTIDE SEQUENCE</scope>
    <source>
        <strain evidence="2">Niue_2</strain>
        <tissue evidence="2">Leaf</tissue>
    </source>
</reference>
<feature type="non-terminal residue" evidence="2">
    <location>
        <position position="1"/>
    </location>
</feature>